<dbReference type="EMBL" id="JAESVG020000003">
    <property type="protein sequence ID" value="KAG8628862.1"/>
    <property type="molecule type" value="Genomic_DNA"/>
</dbReference>
<accession>A0A8K0PHT1</accession>
<keyword evidence="1" id="KW-1133">Transmembrane helix</keyword>
<gene>
    <name evidence="2" type="ORF">KVT40_002727</name>
</gene>
<reference evidence="2" key="1">
    <citation type="submission" date="2021-07" db="EMBL/GenBank/DDBJ databases">
        <title>Elsinoe batatas strain:CRI-CJ2 Genome sequencing and assembly.</title>
        <authorList>
            <person name="Huang L."/>
        </authorList>
    </citation>
    <scope>NUCLEOTIDE SEQUENCE</scope>
    <source>
        <strain evidence="2">CRI-CJ2</strain>
    </source>
</reference>
<feature type="transmembrane region" description="Helical" evidence="1">
    <location>
        <begin position="262"/>
        <end position="283"/>
    </location>
</feature>
<protein>
    <recommendedName>
        <fullName evidence="4">Transmembrane protein</fullName>
    </recommendedName>
</protein>
<dbReference type="AlphaFoldDB" id="A0A8K0PHT1"/>
<organism evidence="2 3">
    <name type="scientific">Elsinoe batatas</name>
    <dbReference type="NCBI Taxonomy" id="2601811"/>
    <lineage>
        <taxon>Eukaryota</taxon>
        <taxon>Fungi</taxon>
        <taxon>Dikarya</taxon>
        <taxon>Ascomycota</taxon>
        <taxon>Pezizomycotina</taxon>
        <taxon>Dothideomycetes</taxon>
        <taxon>Dothideomycetidae</taxon>
        <taxon>Myriangiales</taxon>
        <taxon>Elsinoaceae</taxon>
        <taxon>Elsinoe</taxon>
    </lineage>
</organism>
<dbReference type="Proteomes" id="UP000809789">
    <property type="component" value="Unassembled WGS sequence"/>
</dbReference>
<name>A0A8K0PHT1_9PEZI</name>
<evidence type="ECO:0000313" key="3">
    <source>
        <dbReference type="Proteomes" id="UP000809789"/>
    </source>
</evidence>
<keyword evidence="1" id="KW-0472">Membrane</keyword>
<keyword evidence="3" id="KW-1185">Reference proteome</keyword>
<evidence type="ECO:0000256" key="1">
    <source>
        <dbReference type="SAM" id="Phobius"/>
    </source>
</evidence>
<sequence length="286" mass="31174">MLRIVASSPSASSASLQGGVGISLAIVSGATSESALSHSSTHGNRNPPNVIPISISGQLASQSAARTPSIIIPTTQPHQRHLYWCVDKSWHQPTLTQRSIINIAGLNDETLFRRLTQDYNAIRGILSRYFSLTGLVGIKFIKFGPIHGKNSQVNCLAEQLPCGACKSPCQKYEYILVNEDEEFHRQLVAADVMHNSTETIEWLPLDVSRSDLQAMEPAWGIHAVEGVIRWKVMVVVALMISLGMVFTVLWPCLVDEKDLQGAFAVSSFLISLVAIVVATPQFVKVG</sequence>
<feature type="transmembrane region" description="Helical" evidence="1">
    <location>
        <begin position="232"/>
        <end position="250"/>
    </location>
</feature>
<keyword evidence="1" id="KW-0812">Transmembrane</keyword>
<evidence type="ECO:0000313" key="2">
    <source>
        <dbReference type="EMBL" id="KAG8628862.1"/>
    </source>
</evidence>
<dbReference type="OrthoDB" id="5355526at2759"/>
<evidence type="ECO:0008006" key="4">
    <source>
        <dbReference type="Google" id="ProtNLM"/>
    </source>
</evidence>
<proteinExistence type="predicted"/>
<comment type="caution">
    <text evidence="2">The sequence shown here is derived from an EMBL/GenBank/DDBJ whole genome shotgun (WGS) entry which is preliminary data.</text>
</comment>